<feature type="domain" description="Peptidoglycan binding" evidence="2">
    <location>
        <begin position="98"/>
        <end position="163"/>
    </location>
</feature>
<dbReference type="Proteomes" id="UP000248863">
    <property type="component" value="Unassembled WGS sequence"/>
</dbReference>
<accession>A0A327KF42</accession>
<dbReference type="InterPro" id="IPR018537">
    <property type="entry name" value="Peptidoglycan-bd_3"/>
</dbReference>
<reference evidence="3 4" key="1">
    <citation type="submission" date="2017-07" db="EMBL/GenBank/DDBJ databases">
        <title>Draft Genome Sequences of Select Purple Nonsulfur Bacteria.</title>
        <authorList>
            <person name="Lasarre B."/>
            <person name="Mckinlay J.B."/>
        </authorList>
    </citation>
    <scope>NUCLEOTIDE SEQUENCE [LARGE SCALE GENOMIC DNA]</scope>
    <source>
        <strain evidence="3 4">DSM 11907</strain>
    </source>
</reference>
<evidence type="ECO:0000259" key="2">
    <source>
        <dbReference type="Pfam" id="PF09374"/>
    </source>
</evidence>
<dbReference type="RefSeq" id="WP_111359215.1">
    <property type="nucleotide sequence ID" value="NZ_NHSK01000030.1"/>
</dbReference>
<dbReference type="EMBL" id="NPEU01000336">
    <property type="protein sequence ID" value="RAI33868.1"/>
    <property type="molecule type" value="Genomic_DNA"/>
</dbReference>
<evidence type="ECO:0000313" key="3">
    <source>
        <dbReference type="EMBL" id="RAI33868.1"/>
    </source>
</evidence>
<dbReference type="Pfam" id="PF09374">
    <property type="entry name" value="PG_binding_3"/>
    <property type="match status" value="1"/>
</dbReference>
<evidence type="ECO:0000313" key="4">
    <source>
        <dbReference type="Proteomes" id="UP000248863"/>
    </source>
</evidence>
<dbReference type="InterPro" id="IPR008565">
    <property type="entry name" value="TtsA-like_GH18_dom"/>
</dbReference>
<comment type="caution">
    <text evidence="3">The sequence shown here is derived from an EMBL/GenBank/DDBJ whole genome shotgun (WGS) entry which is preliminary data.</text>
</comment>
<evidence type="ECO:0000259" key="1">
    <source>
        <dbReference type="Pfam" id="PF05838"/>
    </source>
</evidence>
<dbReference type="SUPFAM" id="SSF55166">
    <property type="entry name" value="Hedgehog/DD-peptidase"/>
    <property type="match status" value="1"/>
</dbReference>
<gene>
    <name evidence="3" type="ORF">CH338_21850</name>
</gene>
<organism evidence="3 4">
    <name type="scientific">Rhodoplanes elegans</name>
    <dbReference type="NCBI Taxonomy" id="29408"/>
    <lineage>
        <taxon>Bacteria</taxon>
        <taxon>Pseudomonadati</taxon>
        <taxon>Pseudomonadota</taxon>
        <taxon>Alphaproteobacteria</taxon>
        <taxon>Hyphomicrobiales</taxon>
        <taxon>Nitrobacteraceae</taxon>
        <taxon>Rhodoplanes</taxon>
    </lineage>
</organism>
<feature type="domain" description="TtsA-like Glycoside hydrolase family 108" evidence="1">
    <location>
        <begin position="9"/>
        <end position="93"/>
    </location>
</feature>
<name>A0A327KF42_9BRAD</name>
<dbReference type="InterPro" id="IPR009045">
    <property type="entry name" value="Zn_M74/Hedgehog-like"/>
</dbReference>
<sequence length="487" mass="54174">MARFETIMETVLKWEGGYSDHPADDGGPTNFGITHRVLAQWRGVAGVTRTEVRNLTRAEAIEIFRARYWNRIRGEALPPPLDLVVMDGAVNHGVENVAKMLQRILGVEDDGVIGNDTLAALALHTGSPAAIVALALKVADARKSRYVGHPDAKYFLRGWSNRLGDVMSSALRGTGSIWSFFGGTSDATSGTVPAPDDSPDTGDTGLVRPVIDDVDLQVLLMTVGLYDGDLDGLFGPRSVDGMNRYLAQRSADIAGDWSRWSPARRKIALGQFLCNDTDNDAGRVDGLFGPQTEFAFDQFNRMKLRLPREKWRDLIDQLPEPPVTVATWPRENEIQTMTSIFGTLGNGCGAVPKKRLNLPYRMKLAWDKRIVIDGFFVHALVHDSAARVLDKVYAHYKDDGVEDLGLDLFGGCTACRRKRGGSSWSMHAWSIAIDFDPDRNRLNWGRSRARLARTDAAKFWEFWEAEGWVSLGRARDFDWMHVQAARL</sequence>
<proteinExistence type="predicted"/>
<dbReference type="AlphaFoldDB" id="A0A327KF42"/>
<keyword evidence="4" id="KW-1185">Reference proteome</keyword>
<dbReference type="CDD" id="cd13926">
    <property type="entry name" value="N-acetylmuramidase_GH108"/>
    <property type="match status" value="1"/>
</dbReference>
<dbReference type="OrthoDB" id="9815229at2"/>
<dbReference type="SUPFAM" id="SSF53955">
    <property type="entry name" value="Lysozyme-like"/>
    <property type="match status" value="1"/>
</dbReference>
<protein>
    <submittedName>
        <fullName evidence="3">Uncharacterized protein</fullName>
    </submittedName>
</protein>
<dbReference type="Pfam" id="PF05838">
    <property type="entry name" value="Glyco_hydro_108"/>
    <property type="match status" value="1"/>
</dbReference>
<dbReference type="InterPro" id="IPR023346">
    <property type="entry name" value="Lysozyme-like_dom_sf"/>
</dbReference>
<dbReference type="Gene3D" id="1.20.141.10">
    <property type="entry name" value="Chitosanase, subunit A, domain 1"/>
    <property type="match status" value="1"/>
</dbReference>